<organism evidence="2 3">
    <name type="scientific">Plesiocystis pacifica SIR-1</name>
    <dbReference type="NCBI Taxonomy" id="391625"/>
    <lineage>
        <taxon>Bacteria</taxon>
        <taxon>Pseudomonadati</taxon>
        <taxon>Myxococcota</taxon>
        <taxon>Polyangia</taxon>
        <taxon>Nannocystales</taxon>
        <taxon>Nannocystaceae</taxon>
        <taxon>Plesiocystis</taxon>
    </lineage>
</organism>
<dbReference type="AlphaFoldDB" id="A6GKR2"/>
<name>A6GKR2_9BACT</name>
<dbReference type="Proteomes" id="UP000005801">
    <property type="component" value="Unassembled WGS sequence"/>
</dbReference>
<dbReference type="STRING" id="391625.PPSIR1_07320"/>
<reference evidence="2 3" key="1">
    <citation type="submission" date="2007-06" db="EMBL/GenBank/DDBJ databases">
        <authorList>
            <person name="Shimkets L."/>
            <person name="Ferriera S."/>
            <person name="Johnson J."/>
            <person name="Kravitz S."/>
            <person name="Beeson K."/>
            <person name="Sutton G."/>
            <person name="Rogers Y.-H."/>
            <person name="Friedman R."/>
            <person name="Frazier M."/>
            <person name="Venter J.C."/>
        </authorList>
    </citation>
    <scope>NUCLEOTIDE SEQUENCE [LARGE SCALE GENOMIC DNA]</scope>
    <source>
        <strain evidence="2 3">SIR-1</strain>
    </source>
</reference>
<keyword evidence="3" id="KW-1185">Reference proteome</keyword>
<sequence length="255" mass="26403">MTRPAPKFSPLAALALASSLCLGVVPGCESGSTGGTAAPGSGGPRRGAKIRELEGRARASGEPAERYGVAQDHQLNAIEESILAEVLERGGAAAPGGLVHDVALSSLAQDLAALSPSRYDMPPTLLDALMAWHGVSDPQPALVVVELEGTAHGCHVELRPDCASAVEALVEEVQRSFSASGGGRWRAGVGVAAAEGGAKTRLIVTLVERGIELEPIPVQVERNAGFRVAGRLIGRRAKPRIEVVDPKGKWSRKPA</sequence>
<protein>
    <submittedName>
        <fullName evidence="2">Uncharacterized protein</fullName>
    </submittedName>
</protein>
<evidence type="ECO:0000313" key="3">
    <source>
        <dbReference type="Proteomes" id="UP000005801"/>
    </source>
</evidence>
<dbReference type="EMBL" id="ABCS01000218">
    <property type="protein sequence ID" value="EDM73543.1"/>
    <property type="molecule type" value="Genomic_DNA"/>
</dbReference>
<proteinExistence type="predicted"/>
<accession>A6GKR2</accession>
<keyword evidence="1" id="KW-0732">Signal</keyword>
<gene>
    <name evidence="2" type="ORF">PPSIR1_07320</name>
</gene>
<feature type="non-terminal residue" evidence="2">
    <location>
        <position position="255"/>
    </location>
</feature>
<feature type="signal peptide" evidence="1">
    <location>
        <begin position="1"/>
        <end position="23"/>
    </location>
</feature>
<evidence type="ECO:0000256" key="1">
    <source>
        <dbReference type="SAM" id="SignalP"/>
    </source>
</evidence>
<comment type="caution">
    <text evidence="2">The sequence shown here is derived from an EMBL/GenBank/DDBJ whole genome shotgun (WGS) entry which is preliminary data.</text>
</comment>
<feature type="chain" id="PRO_5002697559" evidence="1">
    <location>
        <begin position="24"/>
        <end position="255"/>
    </location>
</feature>
<evidence type="ECO:0000313" key="2">
    <source>
        <dbReference type="EMBL" id="EDM73543.1"/>
    </source>
</evidence>